<gene>
    <name evidence="1" type="ORF">LCGC14_0355360</name>
</gene>
<proteinExistence type="predicted"/>
<reference evidence="1" key="1">
    <citation type="journal article" date="2015" name="Nature">
        <title>Complex archaea that bridge the gap between prokaryotes and eukaryotes.</title>
        <authorList>
            <person name="Spang A."/>
            <person name="Saw J.H."/>
            <person name="Jorgensen S.L."/>
            <person name="Zaremba-Niedzwiedzka K."/>
            <person name="Martijn J."/>
            <person name="Lind A.E."/>
            <person name="van Eijk R."/>
            <person name="Schleper C."/>
            <person name="Guy L."/>
            <person name="Ettema T.J."/>
        </authorList>
    </citation>
    <scope>NUCLEOTIDE SEQUENCE</scope>
</reference>
<evidence type="ECO:0000313" key="1">
    <source>
        <dbReference type="EMBL" id="KKN77971.1"/>
    </source>
</evidence>
<dbReference type="AlphaFoldDB" id="A0A0F9VWY5"/>
<name>A0A0F9VWY5_9ZZZZ</name>
<dbReference type="EMBL" id="LAZR01000271">
    <property type="protein sequence ID" value="KKN77971.1"/>
    <property type="molecule type" value="Genomic_DNA"/>
</dbReference>
<protein>
    <submittedName>
        <fullName evidence="1">Uncharacterized protein</fullName>
    </submittedName>
</protein>
<accession>A0A0F9VWY5</accession>
<organism evidence="1">
    <name type="scientific">marine sediment metagenome</name>
    <dbReference type="NCBI Taxonomy" id="412755"/>
    <lineage>
        <taxon>unclassified sequences</taxon>
        <taxon>metagenomes</taxon>
        <taxon>ecological metagenomes</taxon>
    </lineage>
</organism>
<comment type="caution">
    <text evidence="1">The sequence shown here is derived from an EMBL/GenBank/DDBJ whole genome shotgun (WGS) entry which is preliminary data.</text>
</comment>
<sequence length="59" mass="6912">MKKTKKDHQVHDTPAYVLETGPGLFMVKLKPAFKKQAKRVETEIITAYRKFAYQERMKG</sequence>